<dbReference type="GO" id="GO:0006139">
    <property type="term" value="P:nucleobase-containing compound metabolic process"/>
    <property type="evidence" value="ECO:0007669"/>
    <property type="project" value="InterPro"/>
</dbReference>
<dbReference type="VEuPathDB" id="ToxoDB:cyc_07316"/>
<sequence>MACKLLLLWTLIVAPTCCCFCGRFSTRIRNDNAGVSTCAPSRRLHASFLSEGSCSWKGPSDANSVEWFCPRGQTQQDLHQQEQQKEQGQHVFKRGQQERNLLMRRLEGQRLEQQLHALHSSEVRSVVLRSHTIQCIDLGTSKTGIATAVRRLPSTSRWPSAPVAAAEDLHQHFEATEELLLSSADLTGVFSVAQLKVLQHERSHAALVSLLLLQRQRHQADLLMLGLPLNPILPRHLRNAPVALIAACSLSFRTPRMLRHLSIARKLQLALAKAGKAKGTAPVSVLLADESYSTWTARRRQKETSWRHDKIVAKPVDSSAALELFNELLTAAAAPEGPTGVLRLAVPRAPLSRLKGSAFRDT</sequence>
<keyword evidence="1" id="KW-0732">Signal</keyword>
<feature type="chain" id="PRO_5008913902" evidence="1">
    <location>
        <begin position="20"/>
        <end position="362"/>
    </location>
</feature>
<evidence type="ECO:0000256" key="1">
    <source>
        <dbReference type="SAM" id="SignalP"/>
    </source>
</evidence>
<dbReference type="EMBL" id="JROU02002004">
    <property type="protein sequence ID" value="OEH74568.1"/>
    <property type="molecule type" value="Genomic_DNA"/>
</dbReference>
<evidence type="ECO:0000313" key="2">
    <source>
        <dbReference type="EMBL" id="OEH74568.1"/>
    </source>
</evidence>
<accession>A0A1D3CTR7</accession>
<dbReference type="InParanoid" id="A0A1D3CTR7"/>
<reference evidence="2 3" key="1">
    <citation type="journal article" date="2016" name="BMC Genomics">
        <title>Comparative genomics reveals Cyclospora cayetanensis possesses coccidia-like metabolism and invasion components but unique surface antigens.</title>
        <authorList>
            <person name="Liu S."/>
            <person name="Wang L."/>
            <person name="Zheng H."/>
            <person name="Xu Z."/>
            <person name="Roellig D.M."/>
            <person name="Li N."/>
            <person name="Frace M.A."/>
            <person name="Tang K."/>
            <person name="Arrowood M.J."/>
            <person name="Moss D.M."/>
            <person name="Zhang L."/>
            <person name="Feng Y."/>
            <person name="Xiao L."/>
        </authorList>
    </citation>
    <scope>NUCLEOTIDE SEQUENCE [LARGE SCALE GENOMIC DNA]</scope>
    <source>
        <strain evidence="2 3">CHN_HEN01</strain>
    </source>
</reference>
<comment type="caution">
    <text evidence="2">The sequence shown here is derived from an EMBL/GenBank/DDBJ whole genome shotgun (WGS) entry which is preliminary data.</text>
</comment>
<evidence type="ECO:0000313" key="3">
    <source>
        <dbReference type="Proteomes" id="UP000095192"/>
    </source>
</evidence>
<keyword evidence="3" id="KW-1185">Reference proteome</keyword>
<gene>
    <name evidence="2" type="ORF">cyc_07316</name>
</gene>
<organism evidence="2 3">
    <name type="scientific">Cyclospora cayetanensis</name>
    <dbReference type="NCBI Taxonomy" id="88456"/>
    <lineage>
        <taxon>Eukaryota</taxon>
        <taxon>Sar</taxon>
        <taxon>Alveolata</taxon>
        <taxon>Apicomplexa</taxon>
        <taxon>Conoidasida</taxon>
        <taxon>Coccidia</taxon>
        <taxon>Eucoccidiorida</taxon>
        <taxon>Eimeriorina</taxon>
        <taxon>Eimeriidae</taxon>
        <taxon>Cyclospora</taxon>
    </lineage>
</organism>
<name>A0A1D3CTR7_9EIME</name>
<dbReference type="Gene3D" id="3.30.420.140">
    <property type="entry name" value="YqgF/RNase H-like domain"/>
    <property type="match status" value="1"/>
</dbReference>
<dbReference type="InterPro" id="IPR037027">
    <property type="entry name" value="YqgF/RNaseH-like_dom_sf"/>
</dbReference>
<dbReference type="VEuPathDB" id="ToxoDB:LOC34623308"/>
<dbReference type="AlphaFoldDB" id="A0A1D3CTR7"/>
<protein>
    <submittedName>
        <fullName evidence="2">Uncharacterized protein</fullName>
    </submittedName>
</protein>
<dbReference type="Proteomes" id="UP000095192">
    <property type="component" value="Unassembled WGS sequence"/>
</dbReference>
<feature type="signal peptide" evidence="1">
    <location>
        <begin position="1"/>
        <end position="19"/>
    </location>
</feature>
<proteinExistence type="predicted"/>